<evidence type="ECO:0008006" key="3">
    <source>
        <dbReference type="Google" id="ProtNLM"/>
    </source>
</evidence>
<sequence>MKLTRSEFGKMLANKLEETNDVTILSRWAYDIFLRCQREVDSDFRGLLLDLARMEDAQEFEYSIDELRKLAKELQGQHCSGI</sequence>
<name>A0ABQ2Z8J6_9GAMM</name>
<organism evidence="1 2">
    <name type="scientific">Litchfieldella qijiaojingensis</name>
    <dbReference type="NCBI Taxonomy" id="980347"/>
    <lineage>
        <taxon>Bacteria</taxon>
        <taxon>Pseudomonadati</taxon>
        <taxon>Pseudomonadota</taxon>
        <taxon>Gammaproteobacteria</taxon>
        <taxon>Oceanospirillales</taxon>
        <taxon>Halomonadaceae</taxon>
        <taxon>Litchfieldella</taxon>
    </lineage>
</organism>
<evidence type="ECO:0000313" key="1">
    <source>
        <dbReference type="EMBL" id="GGY08494.1"/>
    </source>
</evidence>
<dbReference type="Proteomes" id="UP000653056">
    <property type="component" value="Unassembled WGS sequence"/>
</dbReference>
<dbReference type="EMBL" id="BMXS01000031">
    <property type="protein sequence ID" value="GGY08494.1"/>
    <property type="molecule type" value="Genomic_DNA"/>
</dbReference>
<gene>
    <name evidence="1" type="ORF">GCM10007160_39790</name>
</gene>
<accession>A0ABQ2Z8J6</accession>
<keyword evidence="2" id="KW-1185">Reference proteome</keyword>
<comment type="caution">
    <text evidence="1">The sequence shown here is derived from an EMBL/GenBank/DDBJ whole genome shotgun (WGS) entry which is preliminary data.</text>
</comment>
<evidence type="ECO:0000313" key="2">
    <source>
        <dbReference type="Proteomes" id="UP000653056"/>
    </source>
</evidence>
<protein>
    <recommendedName>
        <fullName evidence="3">IDEAL domain-containing protein</fullName>
    </recommendedName>
</protein>
<reference evidence="2" key="1">
    <citation type="journal article" date="2019" name="Int. J. Syst. Evol. Microbiol.">
        <title>The Global Catalogue of Microorganisms (GCM) 10K type strain sequencing project: providing services to taxonomists for standard genome sequencing and annotation.</title>
        <authorList>
            <consortium name="The Broad Institute Genomics Platform"/>
            <consortium name="The Broad Institute Genome Sequencing Center for Infectious Disease"/>
            <person name="Wu L."/>
            <person name="Ma J."/>
        </authorList>
    </citation>
    <scope>NUCLEOTIDE SEQUENCE [LARGE SCALE GENOMIC DNA]</scope>
    <source>
        <strain evidence="2">KCTC 22228</strain>
    </source>
</reference>
<proteinExistence type="predicted"/>